<dbReference type="AlphaFoldDB" id="A0A8H3RM43"/>
<dbReference type="InterPro" id="IPR006913">
    <property type="entry name" value="CENP-V/GFA"/>
</dbReference>
<dbReference type="PANTHER" id="PTHR33337:SF8">
    <property type="entry name" value="CENP-V_GFA DOMAIN-CONTAINING PROTEIN"/>
    <property type="match status" value="1"/>
</dbReference>
<gene>
    <name evidence="6" type="ORF">IFM46972_03441</name>
</gene>
<sequence>MIMATTDNSKPYIPLAGSANDGWSTEDQATATCYCGIVQLVFPTQGPGLLDTFACHCTDCRKITASMFATNFIVADPYLKHLRGGEALTKFSQSKTTTSGKAMANYFCSKCGTLMYRTSELIPGHSILRTGTVDDFTLHETKLKPRAELYTKDRVGWLCSARGVEQVEGATLAPKDGSLPNQ</sequence>
<dbReference type="EMBL" id="BLKC01000018">
    <property type="protein sequence ID" value="GFF32120.1"/>
    <property type="molecule type" value="Genomic_DNA"/>
</dbReference>
<evidence type="ECO:0000313" key="7">
    <source>
        <dbReference type="Proteomes" id="UP000465221"/>
    </source>
</evidence>
<reference evidence="6 7" key="1">
    <citation type="submission" date="2020-01" db="EMBL/GenBank/DDBJ databases">
        <title>Draft genome sequence of Aspergillus udagawae IFM 46972.</title>
        <authorList>
            <person name="Takahashi H."/>
            <person name="Yaguchi T."/>
        </authorList>
    </citation>
    <scope>NUCLEOTIDE SEQUENCE [LARGE SCALE GENOMIC DNA]</scope>
    <source>
        <strain evidence="6 7">IFM 46972</strain>
    </source>
</reference>
<evidence type="ECO:0000256" key="2">
    <source>
        <dbReference type="ARBA" id="ARBA00022723"/>
    </source>
</evidence>
<proteinExistence type="inferred from homology"/>
<dbReference type="PANTHER" id="PTHR33337">
    <property type="entry name" value="GFA DOMAIN-CONTAINING PROTEIN"/>
    <property type="match status" value="1"/>
</dbReference>
<evidence type="ECO:0000256" key="3">
    <source>
        <dbReference type="ARBA" id="ARBA00022833"/>
    </source>
</evidence>
<name>A0A8H3RM43_9EURO</name>
<keyword evidence="2" id="KW-0479">Metal-binding</keyword>
<organism evidence="6 7">
    <name type="scientific">Aspergillus udagawae</name>
    <dbReference type="NCBI Taxonomy" id="91492"/>
    <lineage>
        <taxon>Eukaryota</taxon>
        <taxon>Fungi</taxon>
        <taxon>Dikarya</taxon>
        <taxon>Ascomycota</taxon>
        <taxon>Pezizomycotina</taxon>
        <taxon>Eurotiomycetes</taxon>
        <taxon>Eurotiomycetidae</taxon>
        <taxon>Eurotiales</taxon>
        <taxon>Aspergillaceae</taxon>
        <taxon>Aspergillus</taxon>
        <taxon>Aspergillus subgen. Fumigati</taxon>
    </lineage>
</organism>
<keyword evidence="3" id="KW-0862">Zinc</keyword>
<keyword evidence="4" id="KW-0456">Lyase</keyword>
<dbReference type="SUPFAM" id="SSF51316">
    <property type="entry name" value="Mss4-like"/>
    <property type="match status" value="1"/>
</dbReference>
<comment type="similarity">
    <text evidence="1">Belongs to the Gfa family.</text>
</comment>
<evidence type="ECO:0000259" key="5">
    <source>
        <dbReference type="PROSITE" id="PS51891"/>
    </source>
</evidence>
<accession>A0A8H3RM43</accession>
<comment type="caution">
    <text evidence="6">The sequence shown here is derived from an EMBL/GenBank/DDBJ whole genome shotgun (WGS) entry which is preliminary data.</text>
</comment>
<evidence type="ECO:0000256" key="4">
    <source>
        <dbReference type="ARBA" id="ARBA00023239"/>
    </source>
</evidence>
<dbReference type="GO" id="GO:0016846">
    <property type="term" value="F:carbon-sulfur lyase activity"/>
    <property type="evidence" value="ECO:0007669"/>
    <property type="project" value="InterPro"/>
</dbReference>
<evidence type="ECO:0000256" key="1">
    <source>
        <dbReference type="ARBA" id="ARBA00005495"/>
    </source>
</evidence>
<dbReference type="Proteomes" id="UP000465221">
    <property type="component" value="Unassembled WGS sequence"/>
</dbReference>
<evidence type="ECO:0000313" key="6">
    <source>
        <dbReference type="EMBL" id="GFF32120.1"/>
    </source>
</evidence>
<dbReference type="InterPro" id="IPR011057">
    <property type="entry name" value="Mss4-like_sf"/>
</dbReference>
<dbReference type="Gene3D" id="3.90.1590.10">
    <property type="entry name" value="glutathione-dependent formaldehyde- activating enzyme (gfa)"/>
    <property type="match status" value="1"/>
</dbReference>
<dbReference type="PROSITE" id="PS51891">
    <property type="entry name" value="CENP_V_GFA"/>
    <property type="match status" value="1"/>
</dbReference>
<dbReference type="Pfam" id="PF04828">
    <property type="entry name" value="GFA"/>
    <property type="match status" value="1"/>
</dbReference>
<dbReference type="GO" id="GO:0046872">
    <property type="term" value="F:metal ion binding"/>
    <property type="evidence" value="ECO:0007669"/>
    <property type="project" value="UniProtKB-KW"/>
</dbReference>
<protein>
    <recommendedName>
        <fullName evidence="5">CENP-V/GFA domain-containing protein</fullName>
    </recommendedName>
</protein>
<feature type="domain" description="CENP-V/GFA" evidence="5">
    <location>
        <begin position="29"/>
        <end position="147"/>
    </location>
</feature>